<evidence type="ECO:0000313" key="2">
    <source>
        <dbReference type="EMBL" id="GBO01423.1"/>
    </source>
</evidence>
<sequence length="134" mass="13802">MYPPSTSFAASISTFKLAAAPIFLIPGHALSAVSFAAIMPLQIHPDGAALRLIGTISLNVITAVTLWVRVRPYSPTTSRLLRLSGTAPSFITIRQHCPAVAPEPDRAIAAGARAAGSGALWSFAIASAPPATVA</sequence>
<accession>A0A4Y2TLC5</accession>
<proteinExistence type="predicted"/>
<protein>
    <submittedName>
        <fullName evidence="2">Uncharacterized protein</fullName>
    </submittedName>
</protein>
<organism evidence="2 3">
    <name type="scientific">Araneus ventricosus</name>
    <name type="common">Orbweaver spider</name>
    <name type="synonym">Epeira ventricosa</name>
    <dbReference type="NCBI Taxonomy" id="182803"/>
    <lineage>
        <taxon>Eukaryota</taxon>
        <taxon>Metazoa</taxon>
        <taxon>Ecdysozoa</taxon>
        <taxon>Arthropoda</taxon>
        <taxon>Chelicerata</taxon>
        <taxon>Arachnida</taxon>
        <taxon>Araneae</taxon>
        <taxon>Araneomorphae</taxon>
        <taxon>Entelegynae</taxon>
        <taxon>Araneoidea</taxon>
        <taxon>Araneidae</taxon>
        <taxon>Araneus</taxon>
    </lineage>
</organism>
<dbReference type="EMBL" id="BGPR01029571">
    <property type="protein sequence ID" value="GBO01423.1"/>
    <property type="molecule type" value="Genomic_DNA"/>
</dbReference>
<reference evidence="2 3" key="1">
    <citation type="journal article" date="2019" name="Sci. Rep.">
        <title>Orb-weaving spider Araneus ventricosus genome elucidates the spidroin gene catalogue.</title>
        <authorList>
            <person name="Kono N."/>
            <person name="Nakamura H."/>
            <person name="Ohtoshi R."/>
            <person name="Moran D.A.P."/>
            <person name="Shinohara A."/>
            <person name="Yoshida Y."/>
            <person name="Fujiwara M."/>
            <person name="Mori M."/>
            <person name="Tomita M."/>
            <person name="Arakawa K."/>
        </authorList>
    </citation>
    <scope>NUCLEOTIDE SEQUENCE [LARGE SCALE GENOMIC DNA]</scope>
</reference>
<gene>
    <name evidence="2" type="ORF">AVEN_98728_1</name>
</gene>
<keyword evidence="3" id="KW-1185">Reference proteome</keyword>
<keyword evidence="1" id="KW-0812">Transmembrane</keyword>
<keyword evidence="1" id="KW-1133">Transmembrane helix</keyword>
<dbReference type="AlphaFoldDB" id="A0A4Y2TLC5"/>
<evidence type="ECO:0000313" key="3">
    <source>
        <dbReference type="Proteomes" id="UP000499080"/>
    </source>
</evidence>
<evidence type="ECO:0000256" key="1">
    <source>
        <dbReference type="SAM" id="Phobius"/>
    </source>
</evidence>
<name>A0A4Y2TLC5_ARAVE</name>
<keyword evidence="1" id="KW-0472">Membrane</keyword>
<dbReference type="Proteomes" id="UP000499080">
    <property type="component" value="Unassembled WGS sequence"/>
</dbReference>
<comment type="caution">
    <text evidence="2">The sequence shown here is derived from an EMBL/GenBank/DDBJ whole genome shotgun (WGS) entry which is preliminary data.</text>
</comment>
<feature type="transmembrane region" description="Helical" evidence="1">
    <location>
        <begin position="52"/>
        <end position="70"/>
    </location>
</feature>